<reference evidence="3 4" key="1">
    <citation type="submission" date="2024-02" db="EMBL/GenBank/DDBJ databases">
        <authorList>
            <person name="Daric V."/>
            <person name="Darras S."/>
        </authorList>
    </citation>
    <scope>NUCLEOTIDE SEQUENCE [LARGE SCALE GENOMIC DNA]</scope>
</reference>
<feature type="chain" id="PRO_5045554610" description="C-type lectin domain-containing protein" evidence="1">
    <location>
        <begin position="25"/>
        <end position="179"/>
    </location>
</feature>
<name>A0ABP0H563_CLALP</name>
<dbReference type="SMART" id="SM00034">
    <property type="entry name" value="CLECT"/>
    <property type="match status" value="1"/>
</dbReference>
<dbReference type="CDD" id="cd00037">
    <property type="entry name" value="CLECT"/>
    <property type="match status" value="1"/>
</dbReference>
<dbReference type="EMBL" id="CAWYQH010000174">
    <property type="protein sequence ID" value="CAK8698553.1"/>
    <property type="molecule type" value="Genomic_DNA"/>
</dbReference>
<protein>
    <recommendedName>
        <fullName evidence="2">C-type lectin domain-containing protein</fullName>
    </recommendedName>
</protein>
<dbReference type="InterPro" id="IPR016186">
    <property type="entry name" value="C-type_lectin-like/link_sf"/>
</dbReference>
<evidence type="ECO:0000313" key="4">
    <source>
        <dbReference type="Proteomes" id="UP001642483"/>
    </source>
</evidence>
<gene>
    <name evidence="3" type="ORF">CVLEPA_LOCUS31986</name>
</gene>
<feature type="signal peptide" evidence="1">
    <location>
        <begin position="1"/>
        <end position="24"/>
    </location>
</feature>
<dbReference type="Gene3D" id="3.10.100.10">
    <property type="entry name" value="Mannose-Binding Protein A, subunit A"/>
    <property type="match status" value="1"/>
</dbReference>
<proteinExistence type="predicted"/>
<accession>A0ABP0H563</accession>
<feature type="domain" description="C-type lectin" evidence="2">
    <location>
        <begin position="54"/>
        <end position="174"/>
    </location>
</feature>
<organism evidence="3 4">
    <name type="scientific">Clavelina lepadiformis</name>
    <name type="common">Light-bulb sea squirt</name>
    <name type="synonym">Ascidia lepadiformis</name>
    <dbReference type="NCBI Taxonomy" id="159417"/>
    <lineage>
        <taxon>Eukaryota</taxon>
        <taxon>Metazoa</taxon>
        <taxon>Chordata</taxon>
        <taxon>Tunicata</taxon>
        <taxon>Ascidiacea</taxon>
        <taxon>Aplousobranchia</taxon>
        <taxon>Clavelinidae</taxon>
        <taxon>Clavelina</taxon>
    </lineage>
</organism>
<sequence length="179" mass="20786">MLRKLIFLICSAIICLMLAKSSWASPSDNDDQDSNEFYEEVLRQVLAQDGWFVIGSYAYKVTRYRRSWLQTRESCKEMGGYLAYQGIRNNTLKREVGRAIIGSRYSEGIWIGLNDRLEESEWIWLDGSRADTIEWDINEPNGFGLENCGEMWDENKKFMINDEGCCDLHQGLCERKIAL</sequence>
<evidence type="ECO:0000313" key="3">
    <source>
        <dbReference type="EMBL" id="CAK8698553.1"/>
    </source>
</evidence>
<dbReference type="InterPro" id="IPR050111">
    <property type="entry name" value="C-type_lectin/snaclec_domain"/>
</dbReference>
<evidence type="ECO:0000259" key="2">
    <source>
        <dbReference type="PROSITE" id="PS50041"/>
    </source>
</evidence>
<dbReference type="PROSITE" id="PS50041">
    <property type="entry name" value="C_TYPE_LECTIN_2"/>
    <property type="match status" value="1"/>
</dbReference>
<keyword evidence="4" id="KW-1185">Reference proteome</keyword>
<dbReference type="InterPro" id="IPR001304">
    <property type="entry name" value="C-type_lectin-like"/>
</dbReference>
<dbReference type="InterPro" id="IPR016187">
    <property type="entry name" value="CTDL_fold"/>
</dbReference>
<evidence type="ECO:0000256" key="1">
    <source>
        <dbReference type="SAM" id="SignalP"/>
    </source>
</evidence>
<dbReference type="SUPFAM" id="SSF56436">
    <property type="entry name" value="C-type lectin-like"/>
    <property type="match status" value="1"/>
</dbReference>
<keyword evidence="1" id="KW-0732">Signal</keyword>
<comment type="caution">
    <text evidence="3">The sequence shown here is derived from an EMBL/GenBank/DDBJ whole genome shotgun (WGS) entry which is preliminary data.</text>
</comment>
<dbReference type="Pfam" id="PF00059">
    <property type="entry name" value="Lectin_C"/>
    <property type="match status" value="1"/>
</dbReference>
<dbReference type="PANTHER" id="PTHR22803">
    <property type="entry name" value="MANNOSE, PHOSPHOLIPASE, LECTIN RECEPTOR RELATED"/>
    <property type="match status" value="1"/>
</dbReference>
<dbReference type="Proteomes" id="UP001642483">
    <property type="component" value="Unassembled WGS sequence"/>
</dbReference>